<feature type="transmembrane region" description="Helical" evidence="1">
    <location>
        <begin position="70"/>
        <end position="89"/>
    </location>
</feature>
<dbReference type="EMBL" id="CP059693">
    <property type="protein sequence ID" value="WDE10649.1"/>
    <property type="molecule type" value="Genomic_DNA"/>
</dbReference>
<organism evidence="2 3">
    <name type="scientific">Thalassomonas haliotis</name>
    <dbReference type="NCBI Taxonomy" id="485448"/>
    <lineage>
        <taxon>Bacteria</taxon>
        <taxon>Pseudomonadati</taxon>
        <taxon>Pseudomonadota</taxon>
        <taxon>Gammaproteobacteria</taxon>
        <taxon>Alteromonadales</taxon>
        <taxon>Colwelliaceae</taxon>
        <taxon>Thalassomonas</taxon>
    </lineage>
</organism>
<accession>A0ABY7VAL1</accession>
<evidence type="ECO:0000313" key="3">
    <source>
        <dbReference type="Proteomes" id="UP001215231"/>
    </source>
</evidence>
<keyword evidence="1" id="KW-1133">Transmembrane helix</keyword>
<sequence length="91" mass="10507">MSFSPIIIAILVLLQFAFPFLASKIHSRFKELNYKMQSNPAGAWINISTFWSEAKNQNNELKDPVISKYIALYHLWWLLMIVSAIALFFGV</sequence>
<keyword evidence="3" id="KW-1185">Reference proteome</keyword>
<gene>
    <name evidence="2" type="ORF">H3N35_20675</name>
</gene>
<proteinExistence type="predicted"/>
<evidence type="ECO:0000313" key="2">
    <source>
        <dbReference type="EMBL" id="WDE10649.1"/>
    </source>
</evidence>
<keyword evidence="1" id="KW-0812">Transmembrane</keyword>
<dbReference type="Proteomes" id="UP001215231">
    <property type="component" value="Chromosome"/>
</dbReference>
<dbReference type="RefSeq" id="WP_274050695.1">
    <property type="nucleotide sequence ID" value="NZ_CP059693.1"/>
</dbReference>
<reference evidence="2 3" key="1">
    <citation type="journal article" date="2022" name="Mar. Drugs">
        <title>Bioassay-Guided Fractionation Leads to the Detection of Cholic Acid Generated by the Rare Thalassomonas sp.</title>
        <authorList>
            <person name="Pheiffer F."/>
            <person name="Schneider Y.K."/>
            <person name="Hansen E.H."/>
            <person name="Andersen J.H."/>
            <person name="Isaksson J."/>
            <person name="Busche T."/>
            <person name="R C."/>
            <person name="Kalinowski J."/>
            <person name="Zyl L.V."/>
            <person name="Trindade M."/>
        </authorList>
    </citation>
    <scope>NUCLEOTIDE SEQUENCE [LARGE SCALE GENOMIC DNA]</scope>
    <source>
        <strain evidence="2 3">A5K-61T</strain>
    </source>
</reference>
<protein>
    <submittedName>
        <fullName evidence="2">Uncharacterized protein</fullName>
    </submittedName>
</protein>
<keyword evidence="1" id="KW-0472">Membrane</keyword>
<name>A0ABY7VAL1_9GAMM</name>
<evidence type="ECO:0000256" key="1">
    <source>
        <dbReference type="SAM" id="Phobius"/>
    </source>
</evidence>